<evidence type="ECO:0000313" key="2">
    <source>
        <dbReference type="Proteomes" id="UP001223978"/>
    </source>
</evidence>
<keyword evidence="2" id="KW-1185">Reference proteome</keyword>
<organism evidence="1 2">
    <name type="scientific">Streptomyces cavernicola</name>
    <dbReference type="NCBI Taxonomy" id="3043613"/>
    <lineage>
        <taxon>Bacteria</taxon>
        <taxon>Bacillati</taxon>
        <taxon>Actinomycetota</taxon>
        <taxon>Actinomycetes</taxon>
        <taxon>Kitasatosporales</taxon>
        <taxon>Streptomycetaceae</taxon>
        <taxon>Streptomyces</taxon>
    </lineage>
</organism>
<dbReference type="Proteomes" id="UP001223978">
    <property type="component" value="Unassembled WGS sequence"/>
</dbReference>
<dbReference type="EMBL" id="JASCIQ010000044">
    <property type="protein sequence ID" value="MDI3408312.1"/>
    <property type="molecule type" value="Genomic_DNA"/>
</dbReference>
<proteinExistence type="predicted"/>
<accession>A0ABT6SJE5</accession>
<gene>
    <name evidence="1" type="ORF">QIS96_31400</name>
</gene>
<name>A0ABT6SJE5_9ACTN</name>
<reference evidence="1 2" key="1">
    <citation type="submission" date="2023-05" db="EMBL/GenBank/DDBJ databases">
        <title>Draft genome sequence of Streptomyces sp. B-S-A6 isolated from a cave soil in Thailand.</title>
        <authorList>
            <person name="Chamroensaksri N."/>
            <person name="Muangham S."/>
        </authorList>
    </citation>
    <scope>NUCLEOTIDE SEQUENCE [LARGE SCALE GENOMIC DNA]</scope>
    <source>
        <strain evidence="1 2">B-S-A6</strain>
    </source>
</reference>
<sequence>MSRYSQARLNKEAGYFEAEADRSTAAAIDGEQAAKDPAHSEYAQGVASRCTVIARQNAREYRHIAAALRDGEVPDGLELD</sequence>
<protein>
    <submittedName>
        <fullName evidence="1">Uncharacterized protein</fullName>
    </submittedName>
</protein>
<comment type="caution">
    <text evidence="1">The sequence shown here is derived from an EMBL/GenBank/DDBJ whole genome shotgun (WGS) entry which is preliminary data.</text>
</comment>
<dbReference type="RefSeq" id="WP_282546222.1">
    <property type="nucleotide sequence ID" value="NZ_JASCIQ010000044.1"/>
</dbReference>
<evidence type="ECO:0000313" key="1">
    <source>
        <dbReference type="EMBL" id="MDI3408312.1"/>
    </source>
</evidence>